<keyword evidence="2" id="KW-0732">Signal</keyword>
<name>F4RW25_MELLP</name>
<evidence type="ECO:0000313" key="4">
    <source>
        <dbReference type="Proteomes" id="UP000001072"/>
    </source>
</evidence>
<evidence type="ECO:0000256" key="1">
    <source>
        <dbReference type="SAM" id="MobiDB-lite"/>
    </source>
</evidence>
<evidence type="ECO:0008006" key="5">
    <source>
        <dbReference type="Google" id="ProtNLM"/>
    </source>
</evidence>
<proteinExistence type="predicted"/>
<dbReference type="RefSeq" id="XP_007413278.1">
    <property type="nucleotide sequence ID" value="XM_007413216.1"/>
</dbReference>
<feature type="compositionally biased region" description="Low complexity" evidence="1">
    <location>
        <begin position="220"/>
        <end position="239"/>
    </location>
</feature>
<dbReference type="HOGENOM" id="CLU_501590_0_0_1"/>
<dbReference type="GeneID" id="18930468"/>
<gene>
    <name evidence="3" type="ORF">MELLADRAFT_65611</name>
</gene>
<feature type="signal peptide" evidence="2">
    <location>
        <begin position="1"/>
        <end position="23"/>
    </location>
</feature>
<dbReference type="InParanoid" id="F4RW25"/>
<feature type="compositionally biased region" description="Polar residues" evidence="1">
    <location>
        <begin position="328"/>
        <end position="337"/>
    </location>
</feature>
<evidence type="ECO:0000313" key="3">
    <source>
        <dbReference type="EMBL" id="EGG03484.1"/>
    </source>
</evidence>
<reference evidence="4" key="1">
    <citation type="journal article" date="2011" name="Proc. Natl. Acad. Sci. U.S.A.">
        <title>Obligate biotrophy features unraveled by the genomic analysis of rust fungi.</title>
        <authorList>
            <person name="Duplessis S."/>
            <person name="Cuomo C.A."/>
            <person name="Lin Y.-C."/>
            <person name="Aerts A."/>
            <person name="Tisserant E."/>
            <person name="Veneault-Fourrey C."/>
            <person name="Joly D.L."/>
            <person name="Hacquard S."/>
            <person name="Amselem J."/>
            <person name="Cantarel B.L."/>
            <person name="Chiu R."/>
            <person name="Coutinho P.M."/>
            <person name="Feau N."/>
            <person name="Field M."/>
            <person name="Frey P."/>
            <person name="Gelhaye E."/>
            <person name="Goldberg J."/>
            <person name="Grabherr M.G."/>
            <person name="Kodira C.D."/>
            <person name="Kohler A."/>
            <person name="Kuees U."/>
            <person name="Lindquist E.A."/>
            <person name="Lucas S.M."/>
            <person name="Mago R."/>
            <person name="Mauceli E."/>
            <person name="Morin E."/>
            <person name="Murat C."/>
            <person name="Pangilinan J.L."/>
            <person name="Park R."/>
            <person name="Pearson M."/>
            <person name="Quesneville H."/>
            <person name="Rouhier N."/>
            <person name="Sakthikumar S."/>
            <person name="Salamov A.A."/>
            <person name="Schmutz J."/>
            <person name="Selles B."/>
            <person name="Shapiro H."/>
            <person name="Tanguay P."/>
            <person name="Tuskan G.A."/>
            <person name="Henrissat B."/>
            <person name="Van de Peer Y."/>
            <person name="Rouze P."/>
            <person name="Ellis J.G."/>
            <person name="Dodds P.N."/>
            <person name="Schein J.E."/>
            <person name="Zhong S."/>
            <person name="Hamelin R.C."/>
            <person name="Grigoriev I.V."/>
            <person name="Szabo L.J."/>
            <person name="Martin F."/>
        </authorList>
    </citation>
    <scope>NUCLEOTIDE SEQUENCE [LARGE SCALE GENOMIC DNA]</scope>
    <source>
        <strain evidence="4">98AG31 / pathotype 3-4-7</strain>
    </source>
</reference>
<feature type="region of interest" description="Disordered" evidence="1">
    <location>
        <begin position="271"/>
        <end position="290"/>
    </location>
</feature>
<dbReference type="KEGG" id="mlr:MELLADRAFT_65611"/>
<dbReference type="Proteomes" id="UP000001072">
    <property type="component" value="Unassembled WGS sequence"/>
</dbReference>
<feature type="compositionally biased region" description="Polar residues" evidence="1">
    <location>
        <begin position="381"/>
        <end position="402"/>
    </location>
</feature>
<feature type="chain" id="PRO_5003321087" description="Secreted protein" evidence="2">
    <location>
        <begin position="24"/>
        <end position="498"/>
    </location>
</feature>
<dbReference type="VEuPathDB" id="FungiDB:MELLADRAFT_65611"/>
<accession>F4RW25</accession>
<dbReference type="AlphaFoldDB" id="F4RW25"/>
<organism evidence="4">
    <name type="scientific">Melampsora larici-populina (strain 98AG31 / pathotype 3-4-7)</name>
    <name type="common">Poplar leaf rust fungus</name>
    <dbReference type="NCBI Taxonomy" id="747676"/>
    <lineage>
        <taxon>Eukaryota</taxon>
        <taxon>Fungi</taxon>
        <taxon>Dikarya</taxon>
        <taxon>Basidiomycota</taxon>
        <taxon>Pucciniomycotina</taxon>
        <taxon>Pucciniomycetes</taxon>
        <taxon>Pucciniales</taxon>
        <taxon>Melampsoraceae</taxon>
        <taxon>Melampsora</taxon>
    </lineage>
</organism>
<keyword evidence="4" id="KW-1185">Reference proteome</keyword>
<feature type="compositionally biased region" description="Low complexity" evidence="1">
    <location>
        <begin position="425"/>
        <end position="443"/>
    </location>
</feature>
<sequence>MEPGHSPLFWWAFSDINWAWTSAQKLGCPVVPSTVSAVQDIEGSAKPCAPLPQLEELPSNQSLFHAGRNTQPPTGGVWVPSEPTPGQLPAHTFRHDLSHPTWRSAADYDSMVNWRSTRVLSNDRLAASFNGVCHAARALNGLDHRSDPLPWLRDGVTPSRDLRASARYDLDVARQDRPHSSSGEDECMRDLLVDSEDDNVPPGPSVGKAVRLCSARRHAGPASSSSISTTTPSSTPANSVGSKNHLIRKISPVTARGDLVDVPLTRRRCDGSQKVNLDQSGRSKHGQSKGLLTMQTPVSTAHPLTDQVALIVPNVIPTIQHRPFGRLSPSSDPSGQGFSHLPHEQLVGPRGTNRMDLDPPNINQVGQTHDLQRPTAPVIPNQPNQHQGATSTGLSNNPTDSGPASRPGFSVLPGIITPDHPSTMSSNLTPPQPPNTSTSTTPSDNKTATPSRMRWPSPGKIDVIWLTQLIKFRPFAVQKEQNDRFHKCTVYIKASYIM</sequence>
<evidence type="ECO:0000256" key="2">
    <source>
        <dbReference type="SAM" id="SignalP"/>
    </source>
</evidence>
<protein>
    <recommendedName>
        <fullName evidence="5">Secreted protein</fullName>
    </recommendedName>
</protein>
<feature type="region of interest" description="Disordered" evidence="1">
    <location>
        <begin position="214"/>
        <end position="244"/>
    </location>
</feature>
<feature type="region of interest" description="Disordered" evidence="1">
    <location>
        <begin position="322"/>
        <end position="457"/>
    </location>
</feature>
<dbReference type="EMBL" id="GL883124">
    <property type="protein sequence ID" value="EGG03484.1"/>
    <property type="molecule type" value="Genomic_DNA"/>
</dbReference>